<name>A0A099GMG9_9RHOB</name>
<reference evidence="2 3" key="2">
    <citation type="submission" date="2014-10" db="EMBL/GenBank/DDBJ databases">
        <title>Paracoccus sanguinis sp. nov., isolated from clinical specimens of New York State patients.</title>
        <authorList>
            <person name="Mingle L.A."/>
            <person name="Cole J.A."/>
            <person name="Lapierre P."/>
            <person name="Musser K.A."/>
        </authorList>
    </citation>
    <scope>NUCLEOTIDE SEQUENCE [LARGE SCALE GENOMIC DNA]</scope>
    <source>
        <strain evidence="2 3">5503</strain>
    </source>
</reference>
<comment type="caution">
    <text evidence="2">The sequence shown here is derived from an EMBL/GenBank/DDBJ whole genome shotgun (WGS) entry which is preliminary data.</text>
</comment>
<keyword evidence="1" id="KW-0812">Transmembrane</keyword>
<reference evidence="2 3" key="1">
    <citation type="submission" date="2014-09" db="EMBL/GenBank/DDBJ databases">
        <authorList>
            <person name="McGinnis J.M."/>
            <person name="Wolfgang W.J."/>
        </authorList>
    </citation>
    <scope>NUCLEOTIDE SEQUENCE [LARGE SCALE GENOMIC DNA]</scope>
    <source>
        <strain evidence="2 3">5503</strain>
    </source>
</reference>
<organism evidence="2 3">
    <name type="scientific">Paracoccus sanguinis</name>
    <dbReference type="NCBI Taxonomy" id="1545044"/>
    <lineage>
        <taxon>Bacteria</taxon>
        <taxon>Pseudomonadati</taxon>
        <taxon>Pseudomonadota</taxon>
        <taxon>Alphaproteobacteria</taxon>
        <taxon>Rhodobacterales</taxon>
        <taxon>Paracoccaceae</taxon>
        <taxon>Paracoccus</taxon>
    </lineage>
</organism>
<dbReference type="RefSeq" id="WP_036706260.1">
    <property type="nucleotide sequence ID" value="NZ_JRKQ01000001.1"/>
</dbReference>
<feature type="transmembrane region" description="Helical" evidence="1">
    <location>
        <begin position="55"/>
        <end position="77"/>
    </location>
</feature>
<keyword evidence="1" id="KW-1133">Transmembrane helix</keyword>
<sequence>MGILLLLLVPVFAYLTYKLMWYPHIAAMKRTNEYGVQVHESPGGMMKSNAIEGGARLLGVICLLITVGLMIGGFSLMGG</sequence>
<proteinExistence type="predicted"/>
<evidence type="ECO:0000256" key="1">
    <source>
        <dbReference type="SAM" id="Phobius"/>
    </source>
</evidence>
<keyword evidence="1" id="KW-0472">Membrane</keyword>
<dbReference type="EMBL" id="JRKQ01000001">
    <property type="protein sequence ID" value="KGJ23742.1"/>
    <property type="molecule type" value="Genomic_DNA"/>
</dbReference>
<dbReference type="Proteomes" id="UP000029858">
    <property type="component" value="Unassembled WGS sequence"/>
</dbReference>
<dbReference type="AlphaFoldDB" id="A0A099GMG9"/>
<gene>
    <name evidence="2" type="ORF">IX56_00225</name>
</gene>
<accession>A0A099GMG9</accession>
<protein>
    <submittedName>
        <fullName evidence="2">Uncharacterized protein</fullName>
    </submittedName>
</protein>
<evidence type="ECO:0000313" key="3">
    <source>
        <dbReference type="Proteomes" id="UP000029858"/>
    </source>
</evidence>
<evidence type="ECO:0000313" key="2">
    <source>
        <dbReference type="EMBL" id="KGJ23742.1"/>
    </source>
</evidence>